<dbReference type="PROSITE" id="PS51450">
    <property type="entry name" value="LRR"/>
    <property type="match status" value="1"/>
</dbReference>
<reference evidence="3" key="1">
    <citation type="submission" date="2025-08" db="UniProtKB">
        <authorList>
            <consortium name="RefSeq"/>
        </authorList>
    </citation>
    <scope>IDENTIFICATION</scope>
    <source>
        <tissue evidence="3">Whole organism</tissue>
    </source>
</reference>
<keyword evidence="1" id="KW-0812">Transmembrane</keyword>
<dbReference type="OrthoDB" id="6360352at2759"/>
<keyword evidence="2" id="KW-1185">Reference proteome</keyword>
<dbReference type="KEGG" id="hazt:108675380"/>
<keyword evidence="1" id="KW-0472">Membrane</keyword>
<dbReference type="AlphaFoldDB" id="A0A8B7NYI4"/>
<dbReference type="SUPFAM" id="SSF52058">
    <property type="entry name" value="L domain-like"/>
    <property type="match status" value="1"/>
</dbReference>
<dbReference type="InterPro" id="IPR032675">
    <property type="entry name" value="LRR_dom_sf"/>
</dbReference>
<dbReference type="InterPro" id="IPR001611">
    <property type="entry name" value="Leu-rich_rpt"/>
</dbReference>
<dbReference type="Gene3D" id="3.80.10.10">
    <property type="entry name" value="Ribonuclease Inhibitor"/>
    <property type="match status" value="1"/>
</dbReference>
<evidence type="ECO:0000313" key="3">
    <source>
        <dbReference type="RefSeq" id="XP_018018874.1"/>
    </source>
</evidence>
<dbReference type="RefSeq" id="XP_018018874.1">
    <property type="nucleotide sequence ID" value="XM_018163385.2"/>
</dbReference>
<evidence type="ECO:0000256" key="1">
    <source>
        <dbReference type="SAM" id="Phobius"/>
    </source>
</evidence>
<dbReference type="GeneID" id="108675380"/>
<proteinExistence type="predicted"/>
<gene>
    <name evidence="3" type="primary">LOC108675380</name>
</gene>
<name>A0A8B7NYI4_HYAAZ</name>
<protein>
    <submittedName>
        <fullName evidence="3">Uncharacterized protein LOC108675380</fullName>
    </submittedName>
</protein>
<feature type="transmembrane region" description="Helical" evidence="1">
    <location>
        <begin position="424"/>
        <end position="445"/>
    </location>
</feature>
<evidence type="ECO:0000313" key="2">
    <source>
        <dbReference type="Proteomes" id="UP000694843"/>
    </source>
</evidence>
<accession>A0A8B7NYI4</accession>
<keyword evidence="1" id="KW-1133">Transmembrane helix</keyword>
<sequence>MNEMTSNDMTNTKKTGWIPDWRPSLFSLLIHSILLLRLVSNSSSISEPSRISSALQESRMQQTTRNNPLDQKDYCKKARCLDVSSTKDLSLEIINDVDFVFASNGNCTVQNLTVWFPTLLHCSIGSSCSHLSLISMQGPDWDCSWDDWDWLLQWPDSHHRVINQTTLTCKNVTEACSNTDNHFNTGLNYQKACMEGETACAPCQCTYMQALVNVTVDSTKQNLPSSTDTVSYEDGEAVCPSYLGMRKQTLVIQSTVDCSKRNLTDDDIPRNLPRNADILSFEGNQLVTGETLMKQAADMPYLKIINLNGNKLTSVPEIQPQHKSNIKYISLDNNSIEHLLGDAFNSYLSRSRDLKISVKGNPLICGCQFYIIDTELRKIDGKLNVFQFVADFTRVECEDGPLPKLYPDESCPDHLKDQLQDSDGFLDIIIALLAIINLIFIGLGVDLQISINKLKQGYSQPREPYIHQLYMFICRCCRTVRGATVKSNRAPGMMNPCSDFLLDANCLAAKT</sequence>
<organism evidence="2 3">
    <name type="scientific">Hyalella azteca</name>
    <name type="common">Amphipod</name>
    <dbReference type="NCBI Taxonomy" id="294128"/>
    <lineage>
        <taxon>Eukaryota</taxon>
        <taxon>Metazoa</taxon>
        <taxon>Ecdysozoa</taxon>
        <taxon>Arthropoda</taxon>
        <taxon>Crustacea</taxon>
        <taxon>Multicrustacea</taxon>
        <taxon>Malacostraca</taxon>
        <taxon>Eumalacostraca</taxon>
        <taxon>Peracarida</taxon>
        <taxon>Amphipoda</taxon>
        <taxon>Senticaudata</taxon>
        <taxon>Talitrida</taxon>
        <taxon>Talitroidea</taxon>
        <taxon>Hyalellidae</taxon>
        <taxon>Hyalella</taxon>
    </lineage>
</organism>
<dbReference type="Proteomes" id="UP000694843">
    <property type="component" value="Unplaced"/>
</dbReference>